<dbReference type="EMBL" id="MU251266">
    <property type="protein sequence ID" value="KAG9251796.1"/>
    <property type="molecule type" value="Genomic_DNA"/>
</dbReference>
<evidence type="ECO:0000313" key="2">
    <source>
        <dbReference type="Proteomes" id="UP000887229"/>
    </source>
</evidence>
<accession>A0A9P7ZHH3</accession>
<dbReference type="InterPro" id="IPR008972">
    <property type="entry name" value="Cupredoxin"/>
</dbReference>
<dbReference type="OrthoDB" id="5415867at2759"/>
<dbReference type="SUPFAM" id="SSF49503">
    <property type="entry name" value="Cupredoxins"/>
    <property type="match status" value="1"/>
</dbReference>
<dbReference type="AlphaFoldDB" id="A0A9P7ZHH3"/>
<dbReference type="CDD" id="cd00920">
    <property type="entry name" value="Cupredoxin"/>
    <property type="match status" value="1"/>
</dbReference>
<dbReference type="RefSeq" id="XP_046115720.1">
    <property type="nucleotide sequence ID" value="XM_046263996.1"/>
</dbReference>
<gene>
    <name evidence="1" type="ORF">F5Z01DRAFT_662941</name>
</gene>
<sequence>MRFNSIDSTIPFSTLFETCSINPSAPIHILSISHSSNMFKNILSTAALLSAALAAPTSTTGGNHPTRTDTHLTGVTHTVVVGQGGLNFEPANVVAQVGDIIQWDFLPANHSVAQSNFADPCQPLADGSGFFPGFAFATQEGKNDHVFQLVVEDDSTIWYYCPQLKGEHCKKGMVGVINQDFDSNERTLAKHKVLAAGVEEIVVPPRTQGGEVLVNPDP</sequence>
<protein>
    <recommendedName>
        <fullName evidence="3">Extracellular serine-rich protein</fullName>
    </recommendedName>
</protein>
<evidence type="ECO:0000313" key="1">
    <source>
        <dbReference type="EMBL" id="KAG9251796.1"/>
    </source>
</evidence>
<name>A0A9P7ZHH3_9HYPO</name>
<dbReference type="Gene3D" id="2.60.40.420">
    <property type="entry name" value="Cupredoxins - blue copper proteins"/>
    <property type="match status" value="1"/>
</dbReference>
<proteinExistence type="predicted"/>
<comment type="caution">
    <text evidence="1">The sequence shown here is derived from an EMBL/GenBank/DDBJ whole genome shotgun (WGS) entry which is preliminary data.</text>
</comment>
<dbReference type="PANTHER" id="PTHR34883">
    <property type="entry name" value="SERINE-RICH PROTEIN, PUTATIVE-RELATED-RELATED"/>
    <property type="match status" value="1"/>
</dbReference>
<reference evidence="1" key="1">
    <citation type="journal article" date="2021" name="IMA Fungus">
        <title>Genomic characterization of three marine fungi, including Emericellopsis atlantica sp. nov. with signatures of a generalist lifestyle and marine biomass degradation.</title>
        <authorList>
            <person name="Hagestad O.C."/>
            <person name="Hou L."/>
            <person name="Andersen J.H."/>
            <person name="Hansen E.H."/>
            <person name="Altermark B."/>
            <person name="Li C."/>
            <person name="Kuhnert E."/>
            <person name="Cox R.J."/>
            <person name="Crous P.W."/>
            <person name="Spatafora J.W."/>
            <person name="Lail K."/>
            <person name="Amirebrahimi M."/>
            <person name="Lipzen A."/>
            <person name="Pangilinan J."/>
            <person name="Andreopoulos W."/>
            <person name="Hayes R.D."/>
            <person name="Ng V."/>
            <person name="Grigoriev I.V."/>
            <person name="Jackson S.A."/>
            <person name="Sutton T.D.S."/>
            <person name="Dobson A.D.W."/>
            <person name="Rama T."/>
        </authorList>
    </citation>
    <scope>NUCLEOTIDE SEQUENCE</scope>
    <source>
        <strain evidence="1">TS7</strain>
    </source>
</reference>
<organism evidence="1 2">
    <name type="scientific">Emericellopsis atlantica</name>
    <dbReference type="NCBI Taxonomy" id="2614577"/>
    <lineage>
        <taxon>Eukaryota</taxon>
        <taxon>Fungi</taxon>
        <taxon>Dikarya</taxon>
        <taxon>Ascomycota</taxon>
        <taxon>Pezizomycotina</taxon>
        <taxon>Sordariomycetes</taxon>
        <taxon>Hypocreomycetidae</taxon>
        <taxon>Hypocreales</taxon>
        <taxon>Bionectriaceae</taxon>
        <taxon>Emericellopsis</taxon>
    </lineage>
</organism>
<evidence type="ECO:0008006" key="3">
    <source>
        <dbReference type="Google" id="ProtNLM"/>
    </source>
</evidence>
<keyword evidence="2" id="KW-1185">Reference proteome</keyword>
<dbReference type="PANTHER" id="PTHR34883:SF15">
    <property type="entry name" value="EXTRACELLULAR SERINE-RICH PROTEIN"/>
    <property type="match status" value="1"/>
</dbReference>
<dbReference type="InterPro" id="IPR052953">
    <property type="entry name" value="Ser-rich/MCO-related"/>
</dbReference>
<dbReference type="GeneID" id="70294899"/>
<dbReference type="Proteomes" id="UP000887229">
    <property type="component" value="Unassembled WGS sequence"/>
</dbReference>